<evidence type="ECO:0000256" key="1">
    <source>
        <dbReference type="SAM" id="MobiDB-lite"/>
    </source>
</evidence>
<evidence type="ECO:0000313" key="3">
    <source>
        <dbReference type="EMBL" id="KDP40289.1"/>
    </source>
</evidence>
<organism evidence="3 4">
    <name type="scientific">Jatropha curcas</name>
    <name type="common">Barbados nut</name>
    <dbReference type="NCBI Taxonomy" id="180498"/>
    <lineage>
        <taxon>Eukaryota</taxon>
        <taxon>Viridiplantae</taxon>
        <taxon>Streptophyta</taxon>
        <taxon>Embryophyta</taxon>
        <taxon>Tracheophyta</taxon>
        <taxon>Spermatophyta</taxon>
        <taxon>Magnoliopsida</taxon>
        <taxon>eudicotyledons</taxon>
        <taxon>Gunneridae</taxon>
        <taxon>Pentapetalae</taxon>
        <taxon>rosids</taxon>
        <taxon>fabids</taxon>
        <taxon>Malpighiales</taxon>
        <taxon>Euphorbiaceae</taxon>
        <taxon>Crotonoideae</taxon>
        <taxon>Jatropheae</taxon>
        <taxon>Jatropha</taxon>
    </lineage>
</organism>
<dbReference type="Pfam" id="PF00498">
    <property type="entry name" value="FHA"/>
    <property type="match status" value="1"/>
</dbReference>
<dbReference type="AlphaFoldDB" id="A0A067L884"/>
<dbReference type="SUPFAM" id="SSF49879">
    <property type="entry name" value="SMAD/FHA domain"/>
    <property type="match status" value="1"/>
</dbReference>
<dbReference type="InterPro" id="IPR050923">
    <property type="entry name" value="Cell_Proc_Reg/RNA_Proc"/>
</dbReference>
<dbReference type="KEGG" id="jcu:105632100"/>
<keyword evidence="4" id="KW-1185">Reference proteome</keyword>
<dbReference type="PANTHER" id="PTHR23308">
    <property type="entry name" value="NUCLEAR INHIBITOR OF PROTEIN PHOSPHATASE-1"/>
    <property type="match status" value="1"/>
</dbReference>
<dbReference type="Proteomes" id="UP000027138">
    <property type="component" value="Unassembled WGS sequence"/>
</dbReference>
<dbReference type="EMBL" id="KK914334">
    <property type="protein sequence ID" value="KDP40289.1"/>
    <property type="molecule type" value="Genomic_DNA"/>
</dbReference>
<dbReference type="InterPro" id="IPR008984">
    <property type="entry name" value="SMAD_FHA_dom_sf"/>
</dbReference>
<dbReference type="OrthoDB" id="687730at2759"/>
<evidence type="ECO:0000313" key="4">
    <source>
        <dbReference type="Proteomes" id="UP000027138"/>
    </source>
</evidence>
<proteinExistence type="predicted"/>
<reference evidence="3 4" key="1">
    <citation type="journal article" date="2014" name="PLoS ONE">
        <title>Global Analysis of Gene Expression Profiles in Physic Nut (Jatropha curcas L.) Seedlings Exposed to Salt Stress.</title>
        <authorList>
            <person name="Zhang L."/>
            <person name="Zhang C."/>
            <person name="Wu P."/>
            <person name="Chen Y."/>
            <person name="Li M."/>
            <person name="Jiang H."/>
            <person name="Wu G."/>
        </authorList>
    </citation>
    <scope>NUCLEOTIDE SEQUENCE [LARGE SCALE GENOMIC DNA]</scope>
    <source>
        <strain evidence="4">cv. GZQX0401</strain>
        <tissue evidence="3">Young leaves</tissue>
    </source>
</reference>
<feature type="compositionally biased region" description="Basic and acidic residues" evidence="1">
    <location>
        <begin position="384"/>
        <end position="398"/>
    </location>
</feature>
<protein>
    <recommendedName>
        <fullName evidence="2">FHA domain-containing protein</fullName>
    </recommendedName>
</protein>
<name>A0A067L884_JATCU</name>
<gene>
    <name evidence="3" type="ORF">JCGZ_02287</name>
</gene>
<feature type="region of interest" description="Disordered" evidence="1">
    <location>
        <begin position="219"/>
        <end position="238"/>
    </location>
</feature>
<feature type="domain" description="FHA" evidence="2">
    <location>
        <begin position="28"/>
        <end position="78"/>
    </location>
</feature>
<dbReference type="Gene3D" id="2.60.200.20">
    <property type="match status" value="1"/>
</dbReference>
<dbReference type="InterPro" id="IPR000253">
    <property type="entry name" value="FHA_dom"/>
</dbReference>
<evidence type="ECO:0000259" key="2">
    <source>
        <dbReference type="PROSITE" id="PS50006"/>
    </source>
</evidence>
<feature type="region of interest" description="Disordered" evidence="1">
    <location>
        <begin position="280"/>
        <end position="406"/>
    </location>
</feature>
<sequence length="486" mass="54059">MEPPLLKLVMVQGPREGEKLEFRTGSTIRIGRLARGNNISIKDAGISSKHLFIGSESGKWIVQDLDSSNGTTLNSTKLPPFTPFDLQDGDSIKLGEVTSILVRFVGGDEPSQLRRNPRRKVNELDKKGSVAEAPSQRAEAVIITEENSGLESENVENRRRGRQRKARVLDKVTEIDKESEKLDFVAEKPETRRVNVRVTRNRKNEDCLILENLGGECGKRTRGGRGRRKNLPELPLESSQVRSLENKENIDSGLNLREEAQAQTIEVSVSGDKEIKLEIMEDEKEEGLGAETTYKDSENGVDLKENDGKQQNNTSKNLVKENDGKEQTNASKNLGKENEVLGGETTYRNAENGVDLKENDGKAQTNASKDLGKEDEVLGAETTYKGDENGDDLKENDGKPQTNVSKNLGGEKVALDLEKMTLGQWFDYMEAHLPKQIIEATEELIEGMTRKAERVKEYMVEQKKARAAKVMGLNNSCRSSKMRGSS</sequence>
<feature type="compositionally biased region" description="Basic and acidic residues" evidence="1">
    <location>
        <begin position="293"/>
        <end position="308"/>
    </location>
</feature>
<dbReference type="SMART" id="SM00240">
    <property type="entry name" value="FHA"/>
    <property type="match status" value="1"/>
</dbReference>
<dbReference type="PROSITE" id="PS50006">
    <property type="entry name" value="FHA_DOMAIN"/>
    <property type="match status" value="1"/>
</dbReference>
<accession>A0A067L884</accession>
<feature type="compositionally biased region" description="Basic residues" evidence="1">
    <location>
        <begin position="220"/>
        <end position="229"/>
    </location>
</feature>